<dbReference type="AlphaFoldDB" id="A0A366K5U5"/>
<keyword evidence="3" id="KW-1185">Reference proteome</keyword>
<keyword evidence="1" id="KW-0472">Membrane</keyword>
<gene>
    <name evidence="2" type="ORF">CRD60_08570</name>
</gene>
<name>A0A366K5U5_9BIFI</name>
<keyword evidence="1" id="KW-1133">Transmembrane helix</keyword>
<keyword evidence="1" id="KW-0812">Transmembrane</keyword>
<feature type="non-terminal residue" evidence="2">
    <location>
        <position position="1"/>
    </location>
</feature>
<dbReference type="OrthoDB" id="9781469at2"/>
<evidence type="ECO:0000313" key="2">
    <source>
        <dbReference type="EMBL" id="RBP97110.1"/>
    </source>
</evidence>
<evidence type="ECO:0000256" key="1">
    <source>
        <dbReference type="SAM" id="Phobius"/>
    </source>
</evidence>
<reference evidence="2 3" key="1">
    <citation type="submission" date="2017-10" db="EMBL/GenBank/DDBJ databases">
        <title>Bifidobacterium xylocopum sp. nov. and Bifidobacterium aemilianum sp. nov., from the carpenter bee (Xylocopa violacea) digestive tract.</title>
        <authorList>
            <person name="Alberoni D."/>
            <person name="Baffoni L."/>
            <person name="Di Gioia D."/>
            <person name="Gaggia F."/>
            <person name="Biavati B."/>
        </authorList>
    </citation>
    <scope>NUCLEOTIDE SEQUENCE [LARGE SCALE GENOMIC DNA]</scope>
    <source>
        <strain evidence="2 3">XV10</strain>
    </source>
</reference>
<dbReference type="EMBL" id="PDCG01000099">
    <property type="protein sequence ID" value="RBP97110.1"/>
    <property type="molecule type" value="Genomic_DNA"/>
</dbReference>
<proteinExistence type="predicted"/>
<accession>A0A366K5U5</accession>
<sequence length="65" mass="6739">SGSGSSGAAGSRLAGMSEVMRRSVMDVVRASYATGSGKVFAAMAVLSLGFVLLALAYPRKRTDRR</sequence>
<protein>
    <submittedName>
        <fullName evidence="2">Uncharacterized protein</fullName>
    </submittedName>
</protein>
<comment type="caution">
    <text evidence="2">The sequence shown here is derived from an EMBL/GenBank/DDBJ whole genome shotgun (WGS) entry which is preliminary data.</text>
</comment>
<feature type="transmembrane region" description="Helical" evidence="1">
    <location>
        <begin position="39"/>
        <end position="57"/>
    </location>
</feature>
<evidence type="ECO:0000313" key="3">
    <source>
        <dbReference type="Proteomes" id="UP000252530"/>
    </source>
</evidence>
<dbReference type="RefSeq" id="WP_161522231.1">
    <property type="nucleotide sequence ID" value="NZ_PDCG01000099.1"/>
</dbReference>
<dbReference type="Proteomes" id="UP000252530">
    <property type="component" value="Unassembled WGS sequence"/>
</dbReference>
<organism evidence="2 3">
    <name type="scientific">Bifidobacterium aemilianum</name>
    <dbReference type="NCBI Taxonomy" id="2493120"/>
    <lineage>
        <taxon>Bacteria</taxon>
        <taxon>Bacillati</taxon>
        <taxon>Actinomycetota</taxon>
        <taxon>Actinomycetes</taxon>
        <taxon>Bifidobacteriales</taxon>
        <taxon>Bifidobacteriaceae</taxon>
        <taxon>Bifidobacterium</taxon>
    </lineage>
</organism>